<dbReference type="Gene3D" id="3.90.1750.10">
    <property type="entry name" value="Hect, E3 ligase catalytic domains"/>
    <property type="match status" value="1"/>
</dbReference>
<dbReference type="FunFam" id="3.30.2410.10:FF:000009">
    <property type="entry name" value="Probable E3 ubiquitin-protein ligase HECTD2"/>
    <property type="match status" value="1"/>
</dbReference>
<dbReference type="PROSITE" id="PS50237">
    <property type="entry name" value="HECT"/>
    <property type="match status" value="1"/>
</dbReference>
<reference evidence="9" key="2">
    <citation type="submission" date="2010-04" db="EMBL/GenBank/DDBJ databases">
        <authorList>
            <person name="Buell R."/>
            <person name="Hamilton J."/>
            <person name="Hostetler J."/>
        </authorList>
    </citation>
    <scope>NUCLEOTIDE SEQUENCE [LARGE SCALE GENOMIC DNA]</scope>
    <source>
        <strain evidence="9">DAOM:BR144</strain>
    </source>
</reference>
<dbReference type="STRING" id="431595.K3X451"/>
<reference evidence="8" key="3">
    <citation type="submission" date="2015-02" db="UniProtKB">
        <authorList>
            <consortium name="EnsemblProtists"/>
        </authorList>
    </citation>
    <scope>IDENTIFICATION</scope>
    <source>
        <strain evidence="8">DAOM BR144</strain>
    </source>
</reference>
<dbReference type="EC" id="2.3.2.26" evidence="3"/>
<dbReference type="Gene3D" id="3.30.2410.10">
    <property type="entry name" value="Hect, E3 ligase catalytic domain"/>
    <property type="match status" value="1"/>
</dbReference>
<keyword evidence="9" id="KW-1185">Reference proteome</keyword>
<evidence type="ECO:0000256" key="4">
    <source>
        <dbReference type="ARBA" id="ARBA00022679"/>
    </source>
</evidence>
<dbReference type="HOGENOM" id="CLU_002173_10_0_1"/>
<dbReference type="GO" id="GO:0016567">
    <property type="term" value="P:protein ubiquitination"/>
    <property type="evidence" value="ECO:0007669"/>
    <property type="project" value="TreeGrafter"/>
</dbReference>
<dbReference type="GO" id="GO:0005737">
    <property type="term" value="C:cytoplasm"/>
    <property type="evidence" value="ECO:0007669"/>
    <property type="project" value="TreeGrafter"/>
</dbReference>
<evidence type="ECO:0000259" key="7">
    <source>
        <dbReference type="PROSITE" id="PS50237"/>
    </source>
</evidence>
<dbReference type="InParanoid" id="K3X451"/>
<name>K3X451_GLOUD</name>
<dbReference type="PANTHER" id="PTHR11254">
    <property type="entry name" value="HECT DOMAIN UBIQUITIN-PROTEIN LIGASE"/>
    <property type="match status" value="1"/>
</dbReference>
<evidence type="ECO:0000256" key="1">
    <source>
        <dbReference type="ARBA" id="ARBA00000885"/>
    </source>
</evidence>
<dbReference type="InterPro" id="IPR050409">
    <property type="entry name" value="E3_ubiq-protein_ligase"/>
</dbReference>
<dbReference type="GO" id="GO:0061630">
    <property type="term" value="F:ubiquitin protein ligase activity"/>
    <property type="evidence" value="ECO:0007669"/>
    <property type="project" value="UniProtKB-EC"/>
</dbReference>
<dbReference type="EMBL" id="GL376621">
    <property type="status" value="NOT_ANNOTATED_CDS"/>
    <property type="molecule type" value="Genomic_DNA"/>
</dbReference>
<keyword evidence="4" id="KW-0808">Transferase</keyword>
<dbReference type="AlphaFoldDB" id="K3X451"/>
<comment type="catalytic activity">
    <reaction evidence="1">
        <text>S-ubiquitinyl-[E2 ubiquitin-conjugating enzyme]-L-cysteine + [acceptor protein]-L-lysine = [E2 ubiquitin-conjugating enzyme]-L-cysteine + N(6)-ubiquitinyl-[acceptor protein]-L-lysine.</text>
        <dbReference type="EC" id="2.3.2.26"/>
    </reaction>
</comment>
<dbReference type="InterPro" id="IPR035983">
    <property type="entry name" value="Hect_E3_ubiquitin_ligase"/>
</dbReference>
<evidence type="ECO:0000256" key="2">
    <source>
        <dbReference type="ARBA" id="ARBA00004906"/>
    </source>
</evidence>
<dbReference type="Proteomes" id="UP000019132">
    <property type="component" value="Unassembled WGS sequence"/>
</dbReference>
<evidence type="ECO:0000313" key="8">
    <source>
        <dbReference type="EnsemblProtists" id="PYU1_T012000"/>
    </source>
</evidence>
<dbReference type="PANTHER" id="PTHR11254:SF440">
    <property type="entry name" value="E3 UBIQUITIN-PROTEIN LIGASE NEDD-4"/>
    <property type="match status" value="1"/>
</dbReference>
<accession>K3X451</accession>
<feature type="active site" description="Glycyl thioester intermediate" evidence="6">
    <location>
        <position position="684"/>
    </location>
</feature>
<dbReference type="VEuPathDB" id="FungiDB:PYU1_G011974"/>
<protein>
    <recommendedName>
        <fullName evidence="3">HECT-type E3 ubiquitin transferase</fullName>
        <ecNumber evidence="3">2.3.2.26</ecNumber>
    </recommendedName>
</protein>
<dbReference type="EnsemblProtists" id="PYU1_T012000">
    <property type="protein sequence ID" value="PYU1_T012000"/>
    <property type="gene ID" value="PYU1_G011974"/>
</dbReference>
<evidence type="ECO:0000256" key="5">
    <source>
        <dbReference type="ARBA" id="ARBA00022786"/>
    </source>
</evidence>
<feature type="domain" description="HECT" evidence="7">
    <location>
        <begin position="367"/>
        <end position="716"/>
    </location>
</feature>
<dbReference type="SMART" id="SM00119">
    <property type="entry name" value="HECTc"/>
    <property type="match status" value="1"/>
</dbReference>
<comment type="pathway">
    <text evidence="2">Protein modification; protein ubiquitination.</text>
</comment>
<evidence type="ECO:0000256" key="6">
    <source>
        <dbReference type="PROSITE-ProRule" id="PRU00104"/>
    </source>
</evidence>
<sequence length="718" mass="80252">MEYLLMFLAVFGLGVYVPIACIRRYLRNVRGAELDTPLLRSSIDHRVAAIIREAESGASECSVCGFANFKRFSCCALCGTALHASDAASDGSSKRATAWKSVNKKTRSSIEIVTVPLDHPVPSHAALTKRQMRARKRNEWTRTLDANKAAAMGKDSLVWTRNELQGAVDLRFPGFVLHFQHEPQRQVPTRRRHVSSEESIDINNDSVFGTMSSTRYSSSSVRSSSGSIHDATGNEELRAMPIRTRPSYCPAAANRAKLTKEQRLQELLDATADISVKVIDASVVGATRFPLEQQPALSPSFASELEPFKPHWDELLCISTQPFPTKYAHFVTATSALFVPPEKDLIRFHVNRATLFADSVKALSAIPESSIRSLMRIQFLDEPGIDVGGLHREWFALFTQALVDPTNGVFRCVTDHDHSLYVNRASVDDGHMSLAHFAAGRLIGRALLEGHVLGFHLALPLLKLILGIPVSFTDLEHFDPGLFKSLLWMLDHDGVDSLGLDFSIMERRTRQQQADKEVVMTDLIRNGHKIEVTDDNKDFYVERRFHYLLFESVATPLYVFLKGIYEVIPQELLMLLDPEELDYLLCGSDTIDVDDWQRHTKCSDNLVAHPVRDWFWESVRAMSHDHRRKLLQFATGSSRVPIAGFRALTSSDGKLCPFTLNGVPVVAMGLHAGRSLGYVRSHACFNQLDLPLHDTRHEFRAALLAAIESGDVFGFTTS</sequence>
<dbReference type="SUPFAM" id="SSF56204">
    <property type="entry name" value="Hect, E3 ligase catalytic domain"/>
    <property type="match status" value="1"/>
</dbReference>
<dbReference type="GO" id="GO:0006511">
    <property type="term" value="P:ubiquitin-dependent protein catabolic process"/>
    <property type="evidence" value="ECO:0007669"/>
    <property type="project" value="TreeGrafter"/>
</dbReference>
<organism evidence="8 9">
    <name type="scientific">Globisporangium ultimum (strain ATCC 200006 / CBS 805.95 / DAOM BR144)</name>
    <name type="common">Pythium ultimum</name>
    <dbReference type="NCBI Taxonomy" id="431595"/>
    <lineage>
        <taxon>Eukaryota</taxon>
        <taxon>Sar</taxon>
        <taxon>Stramenopiles</taxon>
        <taxon>Oomycota</taxon>
        <taxon>Peronosporomycetes</taxon>
        <taxon>Pythiales</taxon>
        <taxon>Pythiaceae</taxon>
        <taxon>Globisporangium</taxon>
    </lineage>
</organism>
<evidence type="ECO:0000313" key="9">
    <source>
        <dbReference type="Proteomes" id="UP000019132"/>
    </source>
</evidence>
<dbReference type="InterPro" id="IPR000569">
    <property type="entry name" value="HECT_dom"/>
</dbReference>
<dbReference type="Pfam" id="PF00632">
    <property type="entry name" value="HECT"/>
    <property type="match status" value="1"/>
</dbReference>
<dbReference type="eggNOG" id="KOG0939">
    <property type="taxonomic scope" value="Eukaryota"/>
</dbReference>
<dbReference type="Gene3D" id="3.30.2160.10">
    <property type="entry name" value="Hect, E3 ligase catalytic domain"/>
    <property type="match status" value="1"/>
</dbReference>
<evidence type="ECO:0000256" key="3">
    <source>
        <dbReference type="ARBA" id="ARBA00012485"/>
    </source>
</evidence>
<keyword evidence="5 6" id="KW-0833">Ubl conjugation pathway</keyword>
<proteinExistence type="predicted"/>
<reference evidence="9" key="1">
    <citation type="journal article" date="2010" name="Genome Biol.">
        <title>Genome sequence of the necrotrophic plant pathogen Pythium ultimum reveals original pathogenicity mechanisms and effector repertoire.</title>
        <authorList>
            <person name="Levesque C.A."/>
            <person name="Brouwer H."/>
            <person name="Cano L."/>
            <person name="Hamilton J.P."/>
            <person name="Holt C."/>
            <person name="Huitema E."/>
            <person name="Raffaele S."/>
            <person name="Robideau G.P."/>
            <person name="Thines M."/>
            <person name="Win J."/>
            <person name="Zerillo M.M."/>
            <person name="Beakes G.W."/>
            <person name="Boore J.L."/>
            <person name="Busam D."/>
            <person name="Dumas B."/>
            <person name="Ferriera S."/>
            <person name="Fuerstenberg S.I."/>
            <person name="Gachon C.M."/>
            <person name="Gaulin E."/>
            <person name="Govers F."/>
            <person name="Grenville-Briggs L."/>
            <person name="Horner N."/>
            <person name="Hostetler J."/>
            <person name="Jiang R.H."/>
            <person name="Johnson J."/>
            <person name="Krajaejun T."/>
            <person name="Lin H."/>
            <person name="Meijer H.J."/>
            <person name="Moore B."/>
            <person name="Morris P."/>
            <person name="Phuntmart V."/>
            <person name="Puiu D."/>
            <person name="Shetty J."/>
            <person name="Stajich J.E."/>
            <person name="Tripathy S."/>
            <person name="Wawra S."/>
            <person name="van West P."/>
            <person name="Whitty B.R."/>
            <person name="Coutinho P.M."/>
            <person name="Henrissat B."/>
            <person name="Martin F."/>
            <person name="Thomas P.D."/>
            <person name="Tyler B.M."/>
            <person name="De Vries R.P."/>
            <person name="Kamoun S."/>
            <person name="Yandell M."/>
            <person name="Tisserat N."/>
            <person name="Buell C.R."/>
        </authorList>
    </citation>
    <scope>NUCLEOTIDE SEQUENCE</scope>
    <source>
        <strain evidence="9">DAOM:BR144</strain>
    </source>
</reference>